<keyword evidence="8 21" id="KW-0812">Transmembrane</keyword>
<evidence type="ECO:0000256" key="7">
    <source>
        <dbReference type="ARBA" id="ARBA00022679"/>
    </source>
</evidence>
<evidence type="ECO:0000256" key="16">
    <source>
        <dbReference type="ARBA" id="ARBA00030723"/>
    </source>
</evidence>
<evidence type="ECO:0000256" key="18">
    <source>
        <dbReference type="ARBA" id="ARBA00032181"/>
    </source>
</evidence>
<dbReference type="PANTHER" id="PTHR46420">
    <property type="entry name" value="BETA-1,4-GLUCURONYLTRANSFERASE 1"/>
    <property type="match status" value="1"/>
</dbReference>
<keyword evidence="11 21" id="KW-1133">Transmembrane helix</keyword>
<evidence type="ECO:0000256" key="8">
    <source>
        <dbReference type="ARBA" id="ARBA00022692"/>
    </source>
</evidence>
<dbReference type="GO" id="GO:0000139">
    <property type="term" value="C:Golgi membrane"/>
    <property type="evidence" value="ECO:0007669"/>
    <property type="project" value="UniProtKB-SubCell"/>
</dbReference>
<reference evidence="22 23" key="1">
    <citation type="submission" date="2020-11" db="EMBL/GenBank/DDBJ databases">
        <authorList>
            <person name="Wallbank WR R."/>
            <person name="Pardo Diaz C."/>
            <person name="Kozak K."/>
            <person name="Martin S."/>
            <person name="Jiggins C."/>
            <person name="Moest M."/>
            <person name="Warren A I."/>
            <person name="Generalovic N T."/>
            <person name="Byers J.R.P. K."/>
            <person name="Montejo-Kovacevich G."/>
            <person name="Yen C E."/>
        </authorList>
    </citation>
    <scope>NUCLEOTIDE SEQUENCE [LARGE SCALE GENOMIC DNA]</scope>
</reference>
<dbReference type="Proteomes" id="UP000594454">
    <property type="component" value="Chromosome 1"/>
</dbReference>
<dbReference type="GO" id="GO:0015020">
    <property type="term" value="F:glucuronosyltransferase activity"/>
    <property type="evidence" value="ECO:0007669"/>
    <property type="project" value="InterPro"/>
</dbReference>
<feature type="transmembrane region" description="Helical" evidence="21">
    <location>
        <begin position="12"/>
        <end position="34"/>
    </location>
</feature>
<dbReference type="FunCoup" id="A0A7R8UBG7">
    <property type="interactions" value="289"/>
</dbReference>
<keyword evidence="10" id="KW-0735">Signal-anchor</keyword>
<evidence type="ECO:0000256" key="14">
    <source>
        <dbReference type="ARBA" id="ARBA00023180"/>
    </source>
</evidence>
<evidence type="ECO:0000256" key="2">
    <source>
        <dbReference type="ARBA" id="ARBA00004323"/>
    </source>
</evidence>
<dbReference type="EMBL" id="LR899009">
    <property type="protein sequence ID" value="CAD7077698.1"/>
    <property type="molecule type" value="Genomic_DNA"/>
</dbReference>
<proteinExistence type="inferred from homology"/>
<sequence>MIVAKCLAHPIRVVSTLCVLILTTYNVILTLRFLHLPGCRDSDQQIRLIPDLPKDTATIPKAPQITTPTCVYQQYQLSDDLTANGEKTAFSDIDFNTGRWDNQRLYKYFDFAIVGEKFSELSEQFAVCLATQSSLERLDSLVQVADHWTGPISVAVFAAGDDEFQLLQLYVTYLRKCFPAVRENVSFHLAFPKARLPTINRWAKHLFRSNICDRPDIVLKRLVRRRSSETEKWRIKNLYPQNHLRNLARKGCQSDNVFLTDVDIIPSYNFTENLDKFLRNVKCTKLCAYVIPTYEIDLRVRFPSSKDDLLRLVKKGLARPFHQKVFIYNQYATNFSRWQSDKSIPGKEDETHISHTVTNFEFLYEPFYVADDKVPPHDERFIGYGFTRNSQVYEMFVAGYTFKVLSPIFTCHWGLQVKKTRPDWREQQNNANRKKFDTFKREILVRYKKDQSKLFPKKTNKNV</sequence>
<comment type="cofactor">
    <cofactor evidence="1">
        <name>Mn(2+)</name>
        <dbReference type="ChEBI" id="CHEBI:29035"/>
    </cofactor>
</comment>
<evidence type="ECO:0000313" key="22">
    <source>
        <dbReference type="EMBL" id="CAD7077698.1"/>
    </source>
</evidence>
<keyword evidence="15" id="KW-0464">Manganese</keyword>
<evidence type="ECO:0000256" key="15">
    <source>
        <dbReference type="ARBA" id="ARBA00023211"/>
    </source>
</evidence>
<gene>
    <name evidence="22" type="ORF">HERILL_LOCUS1020</name>
</gene>
<dbReference type="InParanoid" id="A0A7R8UBG7"/>
<evidence type="ECO:0000256" key="12">
    <source>
        <dbReference type="ARBA" id="ARBA00023034"/>
    </source>
</evidence>
<organism evidence="22 23">
    <name type="scientific">Hermetia illucens</name>
    <name type="common">Black soldier fly</name>
    <dbReference type="NCBI Taxonomy" id="343691"/>
    <lineage>
        <taxon>Eukaryota</taxon>
        <taxon>Metazoa</taxon>
        <taxon>Ecdysozoa</taxon>
        <taxon>Arthropoda</taxon>
        <taxon>Hexapoda</taxon>
        <taxon>Insecta</taxon>
        <taxon>Pterygota</taxon>
        <taxon>Neoptera</taxon>
        <taxon>Endopterygota</taxon>
        <taxon>Diptera</taxon>
        <taxon>Brachycera</taxon>
        <taxon>Stratiomyomorpha</taxon>
        <taxon>Stratiomyidae</taxon>
        <taxon>Hermetiinae</taxon>
        <taxon>Hermetia</taxon>
    </lineage>
</organism>
<keyword evidence="9" id="KW-0479">Metal-binding</keyword>
<evidence type="ECO:0000256" key="13">
    <source>
        <dbReference type="ARBA" id="ARBA00023136"/>
    </source>
</evidence>
<keyword evidence="23" id="KW-1185">Reference proteome</keyword>
<dbReference type="AlphaFoldDB" id="A0A7R8UBG7"/>
<evidence type="ECO:0000256" key="1">
    <source>
        <dbReference type="ARBA" id="ARBA00001936"/>
    </source>
</evidence>
<comment type="pathway">
    <text evidence="3">Protein modification; protein glycosylation.</text>
</comment>
<keyword evidence="6" id="KW-0328">Glycosyltransferase</keyword>
<dbReference type="OrthoDB" id="6479716at2759"/>
<evidence type="ECO:0000256" key="17">
    <source>
        <dbReference type="ARBA" id="ARBA00032175"/>
    </source>
</evidence>
<evidence type="ECO:0000256" key="6">
    <source>
        <dbReference type="ARBA" id="ARBA00022676"/>
    </source>
</evidence>
<keyword evidence="12" id="KW-0333">Golgi apparatus</keyword>
<evidence type="ECO:0000313" key="23">
    <source>
        <dbReference type="Proteomes" id="UP000594454"/>
    </source>
</evidence>
<comment type="subcellular location">
    <subcellularLocation>
        <location evidence="2">Golgi apparatus membrane</location>
        <topology evidence="2">Single-pass type II membrane protein</topology>
    </subcellularLocation>
</comment>
<evidence type="ECO:0000256" key="10">
    <source>
        <dbReference type="ARBA" id="ARBA00022968"/>
    </source>
</evidence>
<protein>
    <recommendedName>
        <fullName evidence="5">Beta-1,4-glucuronyltransferase 1</fullName>
    </recommendedName>
    <alternativeName>
        <fullName evidence="16">I-beta-1,3-N-acetylglucosaminyltransferase</fullName>
    </alternativeName>
    <alternativeName>
        <fullName evidence="19">N-acetyllactosaminide beta-1,3-N-acetylglucosaminyltransferase</fullName>
    </alternativeName>
    <alternativeName>
        <fullName evidence="17">Poly-N-acetyllactosamine extension enzyme</fullName>
    </alternativeName>
    <alternativeName>
        <fullName evidence="18">UDP-GlcNAc:betaGal beta-1,3-N-acetylglucosaminyltransferase 1</fullName>
    </alternativeName>
</protein>
<dbReference type="InterPro" id="IPR043189">
    <property type="entry name" value="B4GAT1"/>
</dbReference>
<evidence type="ECO:0000256" key="21">
    <source>
        <dbReference type="SAM" id="Phobius"/>
    </source>
</evidence>
<dbReference type="PANTHER" id="PTHR46420:SF1">
    <property type="entry name" value="BETA-1,4-GLUCURONYLTRANSFERASE 1"/>
    <property type="match status" value="1"/>
</dbReference>
<evidence type="ECO:0000256" key="19">
    <source>
        <dbReference type="ARBA" id="ARBA00033291"/>
    </source>
</evidence>
<accession>A0A7R8UBG7</accession>
<dbReference type="UniPathway" id="UPA00378"/>
<evidence type="ECO:0000256" key="20">
    <source>
        <dbReference type="ARBA" id="ARBA00047852"/>
    </source>
</evidence>
<evidence type="ECO:0000256" key="11">
    <source>
        <dbReference type="ARBA" id="ARBA00022989"/>
    </source>
</evidence>
<evidence type="ECO:0000256" key="4">
    <source>
        <dbReference type="ARBA" id="ARBA00008539"/>
    </source>
</evidence>
<keyword evidence="7" id="KW-0808">Transferase</keyword>
<keyword evidence="13 21" id="KW-0472">Membrane</keyword>
<keyword evidence="14" id="KW-0325">Glycoprotein</keyword>
<dbReference type="GO" id="GO:0035269">
    <property type="term" value="P:protein O-linked glycosylation via mannose"/>
    <property type="evidence" value="ECO:0007669"/>
    <property type="project" value="TreeGrafter"/>
</dbReference>
<dbReference type="Pfam" id="PF13896">
    <property type="entry name" value="Glyco_transf_49"/>
    <property type="match status" value="1"/>
</dbReference>
<evidence type="ECO:0000256" key="9">
    <source>
        <dbReference type="ARBA" id="ARBA00022723"/>
    </source>
</evidence>
<dbReference type="GO" id="GO:0046872">
    <property type="term" value="F:metal ion binding"/>
    <property type="evidence" value="ECO:0007669"/>
    <property type="project" value="UniProtKB-KW"/>
</dbReference>
<comment type="similarity">
    <text evidence="4">Belongs to the glycosyltransferase 49 family.</text>
</comment>
<name>A0A7R8UBG7_HERIL</name>
<evidence type="ECO:0000256" key="3">
    <source>
        <dbReference type="ARBA" id="ARBA00004922"/>
    </source>
</evidence>
<comment type="catalytic activity">
    <reaction evidence="20">
        <text>3-O-[beta-D-Xyl-(1-&gt;4)-Rib-ol-P-Rib-ol-P-3-beta-D-GalNAc-(1-&gt;3)-beta-D-GlcNAc-(1-&gt;4)-(O-6-P-alpha-D-Man)]-Thr-[protein] + UDP-alpha-D-glucuronate = 3-O-[beta-D-GlcA-(1-&gt;3)-beta-D-Xyl-(1-&gt;4)-Rib-ol-P-Rib-ol-P-3-beta-D-GalNAc-(1-&gt;3)-beta-D-GlcNAc-(1-&gt;4)-(O-6-P-alpha-D-Man)]-Thr-[protein] + UDP + H(+)</text>
        <dbReference type="Rhea" id="RHEA:46860"/>
        <dbReference type="Rhea" id="RHEA-COMP:15023"/>
        <dbReference type="Rhea" id="RHEA-COMP:17482"/>
        <dbReference type="ChEBI" id="CHEBI:15378"/>
        <dbReference type="ChEBI" id="CHEBI:58052"/>
        <dbReference type="ChEBI" id="CHEBI:58223"/>
        <dbReference type="ChEBI" id="CHEBI:142405"/>
        <dbReference type="ChEBI" id="CHEBI:177336"/>
    </reaction>
</comment>
<evidence type="ECO:0000256" key="5">
    <source>
        <dbReference type="ARBA" id="ARBA00017962"/>
    </source>
</evidence>